<dbReference type="Gene3D" id="3.40.50.2300">
    <property type="match status" value="1"/>
</dbReference>
<dbReference type="Pfam" id="PF00874">
    <property type="entry name" value="PRD"/>
    <property type="match status" value="2"/>
</dbReference>
<dbReference type="SUPFAM" id="SSF63520">
    <property type="entry name" value="PTS-regulatory domain, PRD"/>
    <property type="match status" value="2"/>
</dbReference>
<keyword evidence="6" id="KW-0813">Transport</keyword>
<organism evidence="6 7">
    <name type="scientific">Ligilactobacillus faecis</name>
    <dbReference type="NCBI Taxonomy" id="762833"/>
    <lineage>
        <taxon>Bacteria</taxon>
        <taxon>Bacillati</taxon>
        <taxon>Bacillota</taxon>
        <taxon>Bacilli</taxon>
        <taxon>Lactobacillales</taxon>
        <taxon>Lactobacillaceae</taxon>
        <taxon>Ligilactobacillus</taxon>
    </lineage>
</organism>
<dbReference type="InterPro" id="IPR036095">
    <property type="entry name" value="PTS_EIIB-like_sf"/>
</dbReference>
<dbReference type="PROSITE" id="PS51372">
    <property type="entry name" value="PRD_2"/>
    <property type="match status" value="1"/>
</dbReference>
<dbReference type="SUPFAM" id="SSF52794">
    <property type="entry name" value="PTS system IIB component-like"/>
    <property type="match status" value="1"/>
</dbReference>
<dbReference type="PROSITE" id="PS51099">
    <property type="entry name" value="PTS_EIIB_TYPE_2"/>
    <property type="match status" value="1"/>
</dbReference>
<comment type="caution">
    <text evidence="6">The sequence shown here is derived from an EMBL/GenBank/DDBJ whole genome shotgun (WGS) entry which is preliminary data.</text>
</comment>
<dbReference type="EMBL" id="JBCLUF010000024">
    <property type="protein sequence ID" value="MEY8662655.1"/>
    <property type="molecule type" value="Genomic_DNA"/>
</dbReference>
<dbReference type="InterPro" id="IPR036634">
    <property type="entry name" value="PRD_sf"/>
</dbReference>
<protein>
    <submittedName>
        <fullName evidence="6">PTS sugar transporter subunit IIA</fullName>
    </submittedName>
</protein>
<evidence type="ECO:0000259" key="3">
    <source>
        <dbReference type="PROSITE" id="PS51094"/>
    </source>
</evidence>
<dbReference type="InterPro" id="IPR013011">
    <property type="entry name" value="PTS_EIIB_2"/>
</dbReference>
<feature type="domain" description="PRD" evidence="5">
    <location>
        <begin position="285"/>
        <end position="394"/>
    </location>
</feature>
<reference evidence="6 7" key="1">
    <citation type="submission" date="2024-03" db="EMBL/GenBank/DDBJ databases">
        <title>Mouse gut bacterial collection (mGBC) of GemPharmatech.</title>
        <authorList>
            <person name="He Y."/>
            <person name="Dong L."/>
            <person name="Wu D."/>
            <person name="Gao X."/>
            <person name="Lin Z."/>
        </authorList>
    </citation>
    <scope>NUCLEOTIDE SEQUENCE [LARGE SCALE GENOMIC DNA]</scope>
    <source>
        <strain evidence="6 7">15-30</strain>
    </source>
</reference>
<dbReference type="PROSITE" id="PS51094">
    <property type="entry name" value="PTS_EIIA_TYPE_2"/>
    <property type="match status" value="1"/>
</dbReference>
<evidence type="ECO:0000313" key="6">
    <source>
        <dbReference type="EMBL" id="MEY8662655.1"/>
    </source>
</evidence>
<dbReference type="SUPFAM" id="SSF55804">
    <property type="entry name" value="Phoshotransferase/anion transport protein"/>
    <property type="match status" value="1"/>
</dbReference>
<dbReference type="RefSeq" id="WP_369942375.1">
    <property type="nucleotide sequence ID" value="NZ_JBCLUF010000024.1"/>
</dbReference>
<keyword evidence="1" id="KW-0808">Transferase</keyword>
<dbReference type="Pfam" id="PF02302">
    <property type="entry name" value="PTS_IIB"/>
    <property type="match status" value="1"/>
</dbReference>
<gene>
    <name evidence="6" type="ORF">AALT52_07130</name>
</gene>
<dbReference type="PANTHER" id="PTHR30185">
    <property type="entry name" value="CRYPTIC BETA-GLUCOSIDE BGL OPERON ANTITERMINATOR"/>
    <property type="match status" value="1"/>
</dbReference>
<dbReference type="InterPro" id="IPR011608">
    <property type="entry name" value="PRD"/>
</dbReference>
<evidence type="ECO:0000313" key="7">
    <source>
        <dbReference type="Proteomes" id="UP001565236"/>
    </source>
</evidence>
<evidence type="ECO:0000259" key="5">
    <source>
        <dbReference type="PROSITE" id="PS51372"/>
    </source>
</evidence>
<dbReference type="InterPro" id="IPR050661">
    <property type="entry name" value="BglG_antiterminators"/>
</dbReference>
<dbReference type="PANTHER" id="PTHR30185:SF13">
    <property type="entry name" value="LICABCH OPERON REGULATOR-RELATED"/>
    <property type="match status" value="1"/>
</dbReference>
<evidence type="ECO:0000256" key="2">
    <source>
        <dbReference type="ARBA" id="ARBA00022737"/>
    </source>
</evidence>
<feature type="domain" description="PTS EIIB type-2" evidence="4">
    <location>
        <begin position="399"/>
        <end position="488"/>
    </location>
</feature>
<dbReference type="InterPro" id="IPR002178">
    <property type="entry name" value="PTS_EIIA_type-2_dom"/>
</dbReference>
<feature type="domain" description="PTS EIIA type-2" evidence="3">
    <location>
        <begin position="498"/>
        <end position="636"/>
    </location>
</feature>
<name>A0ABV4DQB1_9LACO</name>
<dbReference type="Proteomes" id="UP001565236">
    <property type="component" value="Unassembled WGS sequence"/>
</dbReference>
<keyword evidence="7" id="KW-1185">Reference proteome</keyword>
<accession>A0ABV4DQB1</accession>
<keyword evidence="2" id="KW-0677">Repeat</keyword>
<dbReference type="CDD" id="cd05568">
    <property type="entry name" value="PTS_IIB_bgl_like"/>
    <property type="match status" value="1"/>
</dbReference>
<keyword evidence="6" id="KW-0762">Sugar transport</keyword>
<dbReference type="InterPro" id="IPR003501">
    <property type="entry name" value="PTS_EIIB_2/3"/>
</dbReference>
<sequence length="638" mass="73728">MNKIERKQKTLIDIIKYILAKELVHYSDIIEYTQKSRKTVARYLDEIDQYLATSDIDVRLVRKRNVGIYFVGDISQLQAQYDLSSSVTTKEARLLEVLLYLIDLREYQQLQVIAESLFISKSTLEKDLDILKKKYGLRLRSNTQGILIDLSEVEIRNLISSFVKDDIKENLTYDEEKHDYHLMFTASPELLRYVDAEHLRKVEKTLATFITASDQRIDEYEYASLLIHTAIALRRIMDGDYLETNEFKLGKLQANTHLLVAMLESDFSVKIPRIEQGYLDLHILAIENEGVEITNDLIDKELKQSLKHYLVEHDELLLKNLLLHLTLAIKRSKRGMEIKNPYEKVIMKEFPEAVDQARNLLTSLSFKYPVRLNNAEITYTALHLQAFKERRAKKDIRSLKLAVICSTGYGTAAFLKQRLQQAFGERNLQITSMSIEQLTRKGTDADLIVTTIPIKTKARNVIQISPLVNSNELILLEKAIGSLEHKQNERKDRIAFMNVINKECILPQRKVSTADVAIKTIVKNLEINGYVDKEMEFAALEREHLASTSLGRIAIPHGDLDHVKYPVISILTNESGVSWSGDNVKVVFFIALNKEVADDIDNIYSYFYDMISDEKRVERLAQLKTSDEIFDYLRKWDR</sequence>
<proteinExistence type="predicted"/>
<evidence type="ECO:0000259" key="4">
    <source>
        <dbReference type="PROSITE" id="PS51099"/>
    </source>
</evidence>
<dbReference type="Gene3D" id="1.10.1790.10">
    <property type="entry name" value="PRD domain"/>
    <property type="match status" value="2"/>
</dbReference>
<dbReference type="Pfam" id="PF00359">
    <property type="entry name" value="PTS_EIIA_2"/>
    <property type="match status" value="1"/>
</dbReference>
<evidence type="ECO:0000256" key="1">
    <source>
        <dbReference type="ARBA" id="ARBA00022679"/>
    </source>
</evidence>
<dbReference type="InterPro" id="IPR016152">
    <property type="entry name" value="PTrfase/Anion_transptr"/>
</dbReference>
<dbReference type="Gene3D" id="3.40.930.10">
    <property type="entry name" value="Mannitol-specific EII, Chain A"/>
    <property type="match status" value="1"/>
</dbReference>